<comment type="similarity">
    <text evidence="1 8">Belongs to the N(4)/N(6)-methyltransferase family.</text>
</comment>
<dbReference type="GO" id="GO:0032259">
    <property type="term" value="P:methylation"/>
    <property type="evidence" value="ECO:0007669"/>
    <property type="project" value="UniProtKB-KW"/>
</dbReference>
<dbReference type="InterPro" id="IPR012263">
    <property type="entry name" value="M_m6A_EcoRV"/>
</dbReference>
<dbReference type="InterPro" id="IPR029063">
    <property type="entry name" value="SAM-dependent_MTases_sf"/>
</dbReference>
<sequence length="278" mass="31590">MWSDDVKPFLKWAGNKYRIVDRIRGLLPAGVRLIEPFAGSAAVFLNTDYKENIVNDVNTDLISLYVVLKTHGLSFIDECKGLFQADTNSPEAYYNLRDEFNQVLDPVRKAALFLYLNRHGYNGLCRYNRDGQFNVPFGRYKQPYFPFEEMMMFYHKSQDTEFTSEDFESVMSRAKPGDVVYCDPPYVPLSPTSNFTEYSAGGFGPKEQLRLAELAKALSGRGISVLLSNHHNDFTLQAYSSAQITSFDVQRFISSDAANRRKATELLAFFPGQPQSVV</sequence>
<evidence type="ECO:0000256" key="6">
    <source>
        <dbReference type="ARBA" id="ARBA00047942"/>
    </source>
</evidence>
<dbReference type="InterPro" id="IPR023095">
    <property type="entry name" value="Ade_MeTrfase_dom_2"/>
</dbReference>
<comment type="catalytic activity">
    <reaction evidence="6 8">
        <text>a 2'-deoxyadenosine in DNA + S-adenosyl-L-methionine = an N(6)-methyl-2'-deoxyadenosine in DNA + S-adenosyl-L-homocysteine + H(+)</text>
        <dbReference type="Rhea" id="RHEA:15197"/>
        <dbReference type="Rhea" id="RHEA-COMP:12418"/>
        <dbReference type="Rhea" id="RHEA-COMP:12419"/>
        <dbReference type="ChEBI" id="CHEBI:15378"/>
        <dbReference type="ChEBI" id="CHEBI:57856"/>
        <dbReference type="ChEBI" id="CHEBI:59789"/>
        <dbReference type="ChEBI" id="CHEBI:90615"/>
        <dbReference type="ChEBI" id="CHEBI:90616"/>
        <dbReference type="EC" id="2.1.1.72"/>
    </reaction>
</comment>
<keyword evidence="5 8" id="KW-0949">S-adenosyl-L-methionine</keyword>
<dbReference type="PATRIC" id="fig|471514.4.peg.731"/>
<reference evidence="9 10" key="1">
    <citation type="submission" date="2015-09" db="EMBL/GenBank/DDBJ databases">
        <title>Draft genome sequence of Alicyclobacillus ferrooxydans DSM 22381.</title>
        <authorList>
            <person name="Hemp J."/>
        </authorList>
    </citation>
    <scope>NUCLEOTIDE SEQUENCE [LARGE SCALE GENOMIC DNA]</scope>
    <source>
        <strain evidence="9 10">TC-34</strain>
    </source>
</reference>
<dbReference type="InterPro" id="IPR012327">
    <property type="entry name" value="MeTrfase_D12"/>
</dbReference>
<dbReference type="PROSITE" id="PS00092">
    <property type="entry name" value="N6_MTASE"/>
    <property type="match status" value="1"/>
</dbReference>
<evidence type="ECO:0000256" key="2">
    <source>
        <dbReference type="ARBA" id="ARBA00011900"/>
    </source>
</evidence>
<dbReference type="GO" id="GO:0006298">
    <property type="term" value="P:mismatch repair"/>
    <property type="evidence" value="ECO:0007669"/>
    <property type="project" value="TreeGrafter"/>
</dbReference>
<keyword evidence="10" id="KW-1185">Reference proteome</keyword>
<dbReference type="PANTHER" id="PTHR30481:SF3">
    <property type="entry name" value="DNA ADENINE METHYLASE"/>
    <property type="match status" value="1"/>
</dbReference>
<keyword evidence="3 8" id="KW-0489">Methyltransferase</keyword>
<dbReference type="GO" id="GO:1904047">
    <property type="term" value="F:S-adenosyl-L-methionine binding"/>
    <property type="evidence" value="ECO:0007669"/>
    <property type="project" value="TreeGrafter"/>
</dbReference>
<evidence type="ECO:0000313" key="9">
    <source>
        <dbReference type="EMBL" id="KPV43492.1"/>
    </source>
</evidence>
<keyword evidence="4 8" id="KW-0808">Transferase</keyword>
<name>A0A0P9CKF2_9BACL</name>
<feature type="binding site" evidence="7">
    <location>
        <position position="56"/>
    </location>
    <ligand>
        <name>S-adenosyl-L-methionine</name>
        <dbReference type="ChEBI" id="CHEBI:59789"/>
    </ligand>
</feature>
<evidence type="ECO:0000256" key="3">
    <source>
        <dbReference type="ARBA" id="ARBA00022603"/>
    </source>
</evidence>
<dbReference type="NCBIfam" id="TIGR00571">
    <property type="entry name" value="dam"/>
    <property type="match status" value="1"/>
</dbReference>
<dbReference type="GO" id="GO:0009007">
    <property type="term" value="F:site-specific DNA-methyltransferase (adenine-specific) activity"/>
    <property type="evidence" value="ECO:0007669"/>
    <property type="project" value="UniProtKB-UniRule"/>
</dbReference>
<dbReference type="PIRSF" id="PIRSF000398">
    <property type="entry name" value="M_m6A_EcoRV"/>
    <property type="match status" value="1"/>
</dbReference>
<dbReference type="STRING" id="471514.AN477_11765"/>
<dbReference type="Gene3D" id="1.10.1020.10">
    <property type="entry name" value="Adenine-specific Methyltransferase, Domain 2"/>
    <property type="match status" value="1"/>
</dbReference>
<feature type="binding site" evidence="7">
    <location>
        <position position="12"/>
    </location>
    <ligand>
        <name>S-adenosyl-L-methionine</name>
        <dbReference type="ChEBI" id="CHEBI:59789"/>
    </ligand>
</feature>
<dbReference type="SUPFAM" id="SSF53335">
    <property type="entry name" value="S-adenosyl-L-methionine-dependent methyltransferases"/>
    <property type="match status" value="1"/>
</dbReference>
<accession>A0A0P9CKF2</accession>
<dbReference type="AlphaFoldDB" id="A0A0P9CKF2"/>
<dbReference type="EMBL" id="LJCO01000048">
    <property type="protein sequence ID" value="KPV43492.1"/>
    <property type="molecule type" value="Genomic_DNA"/>
</dbReference>
<dbReference type="Proteomes" id="UP000050482">
    <property type="component" value="Unassembled WGS sequence"/>
</dbReference>
<comment type="caution">
    <text evidence="9">The sequence shown here is derived from an EMBL/GenBank/DDBJ whole genome shotgun (WGS) entry which is preliminary data.</text>
</comment>
<evidence type="ECO:0000256" key="4">
    <source>
        <dbReference type="ARBA" id="ARBA00022679"/>
    </source>
</evidence>
<evidence type="ECO:0000313" key="10">
    <source>
        <dbReference type="Proteomes" id="UP000050482"/>
    </source>
</evidence>
<dbReference type="InterPro" id="IPR002052">
    <property type="entry name" value="DNA_methylase_N6_adenine_CS"/>
</dbReference>
<dbReference type="PRINTS" id="PR00505">
    <property type="entry name" value="D12N6MTFRASE"/>
</dbReference>
<dbReference type="GO" id="GO:0043565">
    <property type="term" value="F:sequence-specific DNA binding"/>
    <property type="evidence" value="ECO:0007669"/>
    <property type="project" value="TreeGrafter"/>
</dbReference>
<dbReference type="EC" id="2.1.1.72" evidence="2 8"/>
<evidence type="ECO:0000256" key="1">
    <source>
        <dbReference type="ARBA" id="ARBA00006594"/>
    </source>
</evidence>
<feature type="binding site" evidence="7">
    <location>
        <position position="16"/>
    </location>
    <ligand>
        <name>S-adenosyl-L-methionine</name>
        <dbReference type="ChEBI" id="CHEBI:59789"/>
    </ligand>
</feature>
<feature type="binding site" evidence="7">
    <location>
        <position position="183"/>
    </location>
    <ligand>
        <name>S-adenosyl-L-methionine</name>
        <dbReference type="ChEBI" id="CHEBI:59789"/>
    </ligand>
</feature>
<protein>
    <recommendedName>
        <fullName evidence="2 8">Site-specific DNA-methyltransferase (adenine-specific)</fullName>
        <ecNumber evidence="2 8">2.1.1.72</ecNumber>
    </recommendedName>
</protein>
<dbReference type="Pfam" id="PF02086">
    <property type="entry name" value="MethyltransfD12"/>
    <property type="match status" value="1"/>
</dbReference>
<organism evidence="9 10">
    <name type="scientific">Alicyclobacillus ferrooxydans</name>
    <dbReference type="NCBI Taxonomy" id="471514"/>
    <lineage>
        <taxon>Bacteria</taxon>
        <taxon>Bacillati</taxon>
        <taxon>Bacillota</taxon>
        <taxon>Bacilli</taxon>
        <taxon>Bacillales</taxon>
        <taxon>Alicyclobacillaceae</taxon>
        <taxon>Alicyclobacillus</taxon>
    </lineage>
</organism>
<gene>
    <name evidence="9" type="ORF">AN477_11765</name>
</gene>
<proteinExistence type="inferred from homology"/>
<evidence type="ECO:0000256" key="7">
    <source>
        <dbReference type="PIRSR" id="PIRSR000398-1"/>
    </source>
</evidence>
<dbReference type="Gene3D" id="3.40.50.150">
    <property type="entry name" value="Vaccinia Virus protein VP39"/>
    <property type="match status" value="1"/>
</dbReference>
<evidence type="ECO:0000256" key="5">
    <source>
        <dbReference type="ARBA" id="ARBA00022691"/>
    </source>
</evidence>
<dbReference type="GO" id="GO:0009307">
    <property type="term" value="P:DNA restriction-modification system"/>
    <property type="evidence" value="ECO:0007669"/>
    <property type="project" value="InterPro"/>
</dbReference>
<evidence type="ECO:0000256" key="8">
    <source>
        <dbReference type="RuleBase" id="RU361257"/>
    </source>
</evidence>
<dbReference type="PANTHER" id="PTHR30481">
    <property type="entry name" value="DNA ADENINE METHYLASE"/>
    <property type="match status" value="1"/>
</dbReference>